<name>A0A8I3ABU8_9AGAM</name>
<organism evidence="2 3">
    <name type="scientific">Boletus reticuloceps</name>
    <dbReference type="NCBI Taxonomy" id="495285"/>
    <lineage>
        <taxon>Eukaryota</taxon>
        <taxon>Fungi</taxon>
        <taxon>Dikarya</taxon>
        <taxon>Basidiomycota</taxon>
        <taxon>Agaricomycotina</taxon>
        <taxon>Agaricomycetes</taxon>
        <taxon>Agaricomycetidae</taxon>
        <taxon>Boletales</taxon>
        <taxon>Boletineae</taxon>
        <taxon>Boletaceae</taxon>
        <taxon>Boletoideae</taxon>
        <taxon>Boletus</taxon>
    </lineage>
</organism>
<feature type="compositionally biased region" description="Basic and acidic residues" evidence="1">
    <location>
        <begin position="58"/>
        <end position="72"/>
    </location>
</feature>
<dbReference type="Proteomes" id="UP000683000">
    <property type="component" value="Unassembled WGS sequence"/>
</dbReference>
<evidence type="ECO:0000256" key="1">
    <source>
        <dbReference type="SAM" id="MobiDB-lite"/>
    </source>
</evidence>
<protein>
    <submittedName>
        <fullName evidence="2">Uncharacterized protein</fullName>
    </submittedName>
</protein>
<accession>A0A8I3ABU8</accession>
<dbReference type="EMBL" id="JAGFBS010000004">
    <property type="protein sequence ID" value="KAG6379636.1"/>
    <property type="molecule type" value="Genomic_DNA"/>
</dbReference>
<evidence type="ECO:0000313" key="2">
    <source>
        <dbReference type="EMBL" id="KAG6379636.1"/>
    </source>
</evidence>
<keyword evidence="3" id="KW-1185">Reference proteome</keyword>
<reference evidence="2" key="1">
    <citation type="submission" date="2021-03" db="EMBL/GenBank/DDBJ databases">
        <title>Evolutionary innovations through gain and loss of genes in the ectomycorrhizal Boletales.</title>
        <authorList>
            <person name="Wu G."/>
            <person name="Miyauchi S."/>
            <person name="Morin E."/>
            <person name="Yang Z.-L."/>
            <person name="Xu J."/>
            <person name="Martin F.M."/>
        </authorList>
    </citation>
    <scope>NUCLEOTIDE SEQUENCE</scope>
    <source>
        <strain evidence="2">BR01</strain>
    </source>
</reference>
<comment type="caution">
    <text evidence="2">The sequence shown here is derived from an EMBL/GenBank/DDBJ whole genome shotgun (WGS) entry which is preliminary data.</text>
</comment>
<gene>
    <name evidence="2" type="ORF">JVT61DRAFT_10154</name>
</gene>
<sequence length="111" mass="12095">MPSNTAKLVSPRRTRPSNANKRVGLPDLPAKKRTSAEKQADEQRLTDQRTAKAAKTKAAIEKMGRIEQKMETDQAAAVAPVKPVRPRPRQKVGKSQGATNTEGSLPNGKLR</sequence>
<feature type="region of interest" description="Disordered" evidence="1">
    <location>
        <begin position="1"/>
        <end position="111"/>
    </location>
</feature>
<proteinExistence type="predicted"/>
<feature type="compositionally biased region" description="Basic and acidic residues" evidence="1">
    <location>
        <begin position="34"/>
        <end position="50"/>
    </location>
</feature>
<evidence type="ECO:0000313" key="3">
    <source>
        <dbReference type="Proteomes" id="UP000683000"/>
    </source>
</evidence>
<dbReference type="OrthoDB" id="2712751at2759"/>
<dbReference type="AlphaFoldDB" id="A0A8I3ABU8"/>